<organism evidence="1 2">
    <name type="scientific">Halocaridina rubra</name>
    <name type="common">Hawaiian red shrimp</name>
    <dbReference type="NCBI Taxonomy" id="373956"/>
    <lineage>
        <taxon>Eukaryota</taxon>
        <taxon>Metazoa</taxon>
        <taxon>Ecdysozoa</taxon>
        <taxon>Arthropoda</taxon>
        <taxon>Crustacea</taxon>
        <taxon>Multicrustacea</taxon>
        <taxon>Malacostraca</taxon>
        <taxon>Eumalacostraca</taxon>
        <taxon>Eucarida</taxon>
        <taxon>Decapoda</taxon>
        <taxon>Pleocyemata</taxon>
        <taxon>Caridea</taxon>
        <taxon>Atyoidea</taxon>
        <taxon>Atyidae</taxon>
        <taxon>Halocaridina</taxon>
    </lineage>
</organism>
<name>A0AAN8ZTV5_HALRR</name>
<dbReference type="Proteomes" id="UP001381693">
    <property type="component" value="Unassembled WGS sequence"/>
</dbReference>
<protein>
    <submittedName>
        <fullName evidence="1">Uncharacterized protein</fullName>
    </submittedName>
</protein>
<feature type="non-terminal residue" evidence="1">
    <location>
        <position position="1"/>
    </location>
</feature>
<evidence type="ECO:0000313" key="1">
    <source>
        <dbReference type="EMBL" id="KAK7026760.1"/>
    </source>
</evidence>
<accession>A0AAN8ZTV5</accession>
<dbReference type="EMBL" id="JAXCGZ010022700">
    <property type="protein sequence ID" value="KAK7026760.1"/>
    <property type="molecule type" value="Genomic_DNA"/>
</dbReference>
<evidence type="ECO:0000313" key="2">
    <source>
        <dbReference type="Proteomes" id="UP001381693"/>
    </source>
</evidence>
<sequence length="93" mass="10347">NSSRATRETRNSAMNDICTPRKPRRRIQFAGNVPVVHHSLVKELSVLIMTSVPLSVKEHSNDPDAVLVAYVKLRHQIKDDSRTKKAKTVTSGG</sequence>
<reference evidence="1 2" key="1">
    <citation type="submission" date="2023-11" db="EMBL/GenBank/DDBJ databases">
        <title>Halocaridina rubra genome assembly.</title>
        <authorList>
            <person name="Smith C."/>
        </authorList>
    </citation>
    <scope>NUCLEOTIDE SEQUENCE [LARGE SCALE GENOMIC DNA]</scope>
    <source>
        <strain evidence="1">EP-1</strain>
        <tissue evidence="1">Whole</tissue>
    </source>
</reference>
<proteinExistence type="predicted"/>
<comment type="caution">
    <text evidence="1">The sequence shown here is derived from an EMBL/GenBank/DDBJ whole genome shotgun (WGS) entry which is preliminary data.</text>
</comment>
<gene>
    <name evidence="1" type="ORF">SK128_022441</name>
</gene>
<keyword evidence="2" id="KW-1185">Reference proteome</keyword>
<dbReference type="AlphaFoldDB" id="A0AAN8ZTV5"/>